<proteinExistence type="predicted"/>
<dbReference type="PANTHER" id="PTHR13343">
    <property type="entry name" value="CREG1 PROTEIN"/>
    <property type="match status" value="1"/>
</dbReference>
<dbReference type="SUPFAM" id="SSF50475">
    <property type="entry name" value="FMN-binding split barrel"/>
    <property type="match status" value="1"/>
</dbReference>
<dbReference type="PANTHER" id="PTHR13343:SF17">
    <property type="entry name" value="CELLULAR REPRESSOR OF E1A-STIMULATED GENES, ISOFORM A"/>
    <property type="match status" value="1"/>
</dbReference>
<dbReference type="InterPro" id="IPR055343">
    <property type="entry name" value="CREG_beta-barrel"/>
</dbReference>
<dbReference type="Pfam" id="PF13883">
    <property type="entry name" value="CREG_beta-barrel"/>
    <property type="match status" value="1"/>
</dbReference>
<evidence type="ECO:0000313" key="4">
    <source>
        <dbReference type="Proteomes" id="UP001152320"/>
    </source>
</evidence>
<feature type="signal peptide" evidence="1">
    <location>
        <begin position="1"/>
        <end position="22"/>
    </location>
</feature>
<keyword evidence="1" id="KW-0732">Signal</keyword>
<dbReference type="InterPro" id="IPR012349">
    <property type="entry name" value="Split_barrel_FMN-bd"/>
</dbReference>
<dbReference type="EMBL" id="JAIZAY010000013">
    <property type="protein sequence ID" value="KAJ8030649.1"/>
    <property type="molecule type" value="Genomic_DNA"/>
</dbReference>
<name>A0A9Q1BQD2_HOLLE</name>
<feature type="domain" description="CREG-like beta-barrel" evidence="2">
    <location>
        <begin position="31"/>
        <end position="202"/>
    </location>
</feature>
<organism evidence="3 4">
    <name type="scientific">Holothuria leucospilota</name>
    <name type="common">Black long sea cucumber</name>
    <name type="synonym">Mertensiothuria leucospilota</name>
    <dbReference type="NCBI Taxonomy" id="206669"/>
    <lineage>
        <taxon>Eukaryota</taxon>
        <taxon>Metazoa</taxon>
        <taxon>Echinodermata</taxon>
        <taxon>Eleutherozoa</taxon>
        <taxon>Echinozoa</taxon>
        <taxon>Holothuroidea</taxon>
        <taxon>Aspidochirotacea</taxon>
        <taxon>Aspidochirotida</taxon>
        <taxon>Holothuriidae</taxon>
        <taxon>Holothuria</taxon>
    </lineage>
</organism>
<keyword evidence="4" id="KW-1185">Reference proteome</keyword>
<dbReference type="GO" id="GO:0005615">
    <property type="term" value="C:extracellular space"/>
    <property type="evidence" value="ECO:0007669"/>
    <property type="project" value="TreeGrafter"/>
</dbReference>
<dbReference type="GO" id="GO:0005737">
    <property type="term" value="C:cytoplasm"/>
    <property type="evidence" value="ECO:0007669"/>
    <property type="project" value="UniProtKB-ARBA"/>
</dbReference>
<protein>
    <submittedName>
        <fullName evidence="3">Protein CREG1</fullName>
    </submittedName>
</protein>
<dbReference type="OrthoDB" id="46836at2759"/>
<evidence type="ECO:0000256" key="1">
    <source>
        <dbReference type="SAM" id="SignalP"/>
    </source>
</evidence>
<dbReference type="AlphaFoldDB" id="A0A9Q1BQD2"/>
<dbReference type="Gene3D" id="2.30.110.10">
    <property type="entry name" value="Electron Transport, Fmn-binding Protein, Chain A"/>
    <property type="match status" value="1"/>
</dbReference>
<feature type="chain" id="PRO_5040146376" evidence="1">
    <location>
        <begin position="23"/>
        <end position="203"/>
    </location>
</feature>
<dbReference type="Proteomes" id="UP001152320">
    <property type="component" value="Chromosome 13"/>
</dbReference>
<gene>
    <name evidence="3" type="ORF">HOLleu_27119</name>
</gene>
<sequence>MHCNLAFSLLIAVLVLLNIVLGEPVLGTDRPPYQEYAKRARYIVNRANWTVVATFSFHDPVTTFPYARVESCSDGLLHNGTGTPYLYLMKDGTPMQNLKKNGNATLSYSEAEFGDIQSCMISPKSDPENPLCSRVMLYGQFYQVTDKKELQIAQKALFTRHPFMKDLPASHQFQVYGFKISHIGILDYFGGAVWVDVDDYYNA</sequence>
<evidence type="ECO:0000259" key="2">
    <source>
        <dbReference type="Pfam" id="PF13883"/>
    </source>
</evidence>
<evidence type="ECO:0000313" key="3">
    <source>
        <dbReference type="EMBL" id="KAJ8030649.1"/>
    </source>
</evidence>
<comment type="caution">
    <text evidence="3">The sequence shown here is derived from an EMBL/GenBank/DDBJ whole genome shotgun (WGS) entry which is preliminary data.</text>
</comment>
<accession>A0A9Q1BQD2</accession>
<reference evidence="3" key="1">
    <citation type="submission" date="2021-10" db="EMBL/GenBank/DDBJ databases">
        <title>Tropical sea cucumber genome reveals ecological adaptation and Cuvierian tubules defense mechanism.</title>
        <authorList>
            <person name="Chen T."/>
        </authorList>
    </citation>
    <scope>NUCLEOTIDE SEQUENCE</scope>
    <source>
        <strain evidence="3">Nanhai2018</strain>
        <tissue evidence="3">Muscle</tissue>
    </source>
</reference>